<keyword evidence="7 9" id="KW-0694">RNA-binding</keyword>
<dbReference type="CDD" id="cd21153">
    <property type="entry name" value="PUA_RlmI"/>
    <property type="match status" value="1"/>
</dbReference>
<dbReference type="InterPro" id="IPR023542">
    <property type="entry name" value="RLMI"/>
</dbReference>
<keyword evidence="5 9" id="KW-0808">Transferase</keyword>
<comment type="similarity">
    <text evidence="8 9">Belongs to the methyltransferase superfamily. RlmI family.</text>
</comment>
<gene>
    <name evidence="9" type="primary">rlmI</name>
    <name evidence="11" type="ORF">ACFQ1C_01330</name>
</gene>
<dbReference type="EMBL" id="JBHTJS010000002">
    <property type="protein sequence ID" value="MFD1006804.1"/>
    <property type="molecule type" value="Genomic_DNA"/>
</dbReference>
<dbReference type="RefSeq" id="WP_379556727.1">
    <property type="nucleotide sequence ID" value="NZ_JBHTJS010000002.1"/>
</dbReference>
<evidence type="ECO:0000313" key="12">
    <source>
        <dbReference type="Proteomes" id="UP001597048"/>
    </source>
</evidence>
<comment type="caution">
    <text evidence="11">The sequence shown here is derived from an EMBL/GenBank/DDBJ whole genome shotgun (WGS) entry which is preliminary data.</text>
</comment>
<proteinExistence type="inferred from homology"/>
<dbReference type="PROSITE" id="PS50890">
    <property type="entry name" value="PUA"/>
    <property type="match status" value="1"/>
</dbReference>
<dbReference type="Gene3D" id="3.30.750.80">
    <property type="entry name" value="RNA methyltransferase domain (HRMD) like"/>
    <property type="match status" value="1"/>
</dbReference>
<evidence type="ECO:0000256" key="8">
    <source>
        <dbReference type="ARBA" id="ARBA00038091"/>
    </source>
</evidence>
<dbReference type="InterPro" id="IPR041532">
    <property type="entry name" value="RlmI-like_PUA"/>
</dbReference>
<dbReference type="CDD" id="cd02440">
    <property type="entry name" value="AdoMet_MTases"/>
    <property type="match status" value="1"/>
</dbReference>
<dbReference type="SUPFAM" id="SSF88697">
    <property type="entry name" value="PUA domain-like"/>
    <property type="match status" value="1"/>
</dbReference>
<accession>A0ABW3KCQ5</accession>
<dbReference type="HAMAP" id="MF_01857">
    <property type="entry name" value="23SrRNA_methyltr_I"/>
    <property type="match status" value="1"/>
</dbReference>
<sequence>MTITVTLIAGREKSLLRRHPWVFSRAVDKVQGQPNAGDTVDILSNKGQWLGRGFYSPQSQIRARVWTFDQNEAIDEAFFLRRLTRAKASRQPLIDEQGLTGYRLCAAESDGLPGVTIDVYANVVVCQLLSTGAERWRKAIVNALTSLYPECCVYERSDVAVRKKEGLKEQKGLLAGTLPSQPVVIEENAIAGNPGVKILVDVENGHKTGFYLDQRDNRRIAARYCQDKRVLNCFSYTGTFGVYALKGGASEVVNVDMSESALALAEQNVTLNKLDLSRVKFEQADVFKLLRSYREQGQRFDVIVLDPPKFAESKAQLNGACRGYKDINMLAFQLLNAGGILLTFSCSGLMTQDLFQKVVADAALDAGRDAQILERLNQSADHPIGTAYPEGHYLKGLVVRAF</sequence>
<dbReference type="Proteomes" id="UP001597048">
    <property type="component" value="Unassembled WGS sequence"/>
</dbReference>
<evidence type="ECO:0000313" key="11">
    <source>
        <dbReference type="EMBL" id="MFD1006804.1"/>
    </source>
</evidence>
<evidence type="ECO:0000256" key="5">
    <source>
        <dbReference type="ARBA" id="ARBA00022679"/>
    </source>
</evidence>
<dbReference type="InterPro" id="IPR036974">
    <property type="entry name" value="PUA_sf"/>
</dbReference>
<keyword evidence="4 9" id="KW-0489">Methyltransferase</keyword>
<evidence type="ECO:0000256" key="2">
    <source>
        <dbReference type="ARBA" id="ARBA00022490"/>
    </source>
</evidence>
<dbReference type="GO" id="GO:0032259">
    <property type="term" value="P:methylation"/>
    <property type="evidence" value="ECO:0007669"/>
    <property type="project" value="UniProtKB-KW"/>
</dbReference>
<evidence type="ECO:0000256" key="3">
    <source>
        <dbReference type="ARBA" id="ARBA00022552"/>
    </source>
</evidence>
<reference evidence="12" key="1">
    <citation type="journal article" date="2019" name="Int. J. Syst. Evol. Microbiol.">
        <title>The Global Catalogue of Microorganisms (GCM) 10K type strain sequencing project: providing services to taxonomists for standard genome sequencing and annotation.</title>
        <authorList>
            <consortium name="The Broad Institute Genomics Platform"/>
            <consortium name="The Broad Institute Genome Sequencing Center for Infectious Disease"/>
            <person name="Wu L."/>
            <person name="Ma J."/>
        </authorList>
    </citation>
    <scope>NUCLEOTIDE SEQUENCE [LARGE SCALE GENOMIC DNA]</scope>
    <source>
        <strain evidence="12">CCUG 60525</strain>
    </source>
</reference>
<dbReference type="PANTHER" id="PTHR42873">
    <property type="entry name" value="RIBOSOMAL RNA LARGE SUBUNIT METHYLTRANSFERASE"/>
    <property type="match status" value="1"/>
</dbReference>
<dbReference type="EC" id="2.1.1.191" evidence="9"/>
<dbReference type="InterPro" id="IPR029063">
    <property type="entry name" value="SAM-dependent_MTases_sf"/>
</dbReference>
<dbReference type="Gene3D" id="3.40.50.150">
    <property type="entry name" value="Vaccinia Virus protein VP39"/>
    <property type="match status" value="1"/>
</dbReference>
<comment type="catalytic activity">
    <reaction evidence="9">
        <text>cytidine(1962) in 23S rRNA + S-adenosyl-L-methionine = 5-methylcytidine(1962) in 23S rRNA + S-adenosyl-L-homocysteine + H(+)</text>
        <dbReference type="Rhea" id="RHEA:42912"/>
        <dbReference type="Rhea" id="RHEA-COMP:10382"/>
        <dbReference type="Rhea" id="RHEA-COMP:10386"/>
        <dbReference type="ChEBI" id="CHEBI:15378"/>
        <dbReference type="ChEBI" id="CHEBI:57856"/>
        <dbReference type="ChEBI" id="CHEBI:59789"/>
        <dbReference type="ChEBI" id="CHEBI:74483"/>
        <dbReference type="ChEBI" id="CHEBI:82748"/>
        <dbReference type="EC" id="2.1.1.191"/>
    </reaction>
</comment>
<comment type="subcellular location">
    <subcellularLocation>
        <location evidence="1 9">Cytoplasm</location>
    </subcellularLocation>
</comment>
<dbReference type="Pfam" id="PF17785">
    <property type="entry name" value="PUA_3"/>
    <property type="match status" value="1"/>
</dbReference>
<keyword evidence="12" id="KW-1185">Reference proteome</keyword>
<organism evidence="11 12">
    <name type="scientific">Oceanisphaera ostreae</name>
    <dbReference type="NCBI Taxonomy" id="914151"/>
    <lineage>
        <taxon>Bacteria</taxon>
        <taxon>Pseudomonadati</taxon>
        <taxon>Pseudomonadota</taxon>
        <taxon>Gammaproteobacteria</taxon>
        <taxon>Aeromonadales</taxon>
        <taxon>Aeromonadaceae</taxon>
        <taxon>Oceanisphaera</taxon>
    </lineage>
</organism>
<dbReference type="SUPFAM" id="SSF53335">
    <property type="entry name" value="S-adenosyl-L-methionine-dependent methyltransferases"/>
    <property type="match status" value="1"/>
</dbReference>
<evidence type="ECO:0000256" key="4">
    <source>
        <dbReference type="ARBA" id="ARBA00022603"/>
    </source>
</evidence>
<dbReference type="GO" id="GO:0008168">
    <property type="term" value="F:methyltransferase activity"/>
    <property type="evidence" value="ECO:0007669"/>
    <property type="project" value="UniProtKB-KW"/>
</dbReference>
<keyword evidence="2 9" id="KW-0963">Cytoplasm</keyword>
<name>A0ABW3KCQ5_9GAMM</name>
<feature type="domain" description="PUA" evidence="10">
    <location>
        <begin position="3"/>
        <end position="88"/>
    </location>
</feature>
<protein>
    <recommendedName>
        <fullName evidence="9">Ribosomal RNA large subunit methyltransferase I</fullName>
        <ecNumber evidence="9">2.1.1.191</ecNumber>
    </recommendedName>
    <alternativeName>
        <fullName evidence="9">23S rRNA m5C1962 methyltransferase</fullName>
    </alternativeName>
    <alternativeName>
        <fullName evidence="9">rRNA (cytosine-C(5)-)-methyltransferase RlmI</fullName>
    </alternativeName>
</protein>
<dbReference type="SMART" id="SM00359">
    <property type="entry name" value="PUA"/>
    <property type="match status" value="1"/>
</dbReference>
<dbReference type="Pfam" id="PF10672">
    <property type="entry name" value="Methyltrans_SAM"/>
    <property type="match status" value="1"/>
</dbReference>
<evidence type="ECO:0000256" key="1">
    <source>
        <dbReference type="ARBA" id="ARBA00004496"/>
    </source>
</evidence>
<evidence type="ECO:0000256" key="9">
    <source>
        <dbReference type="HAMAP-Rule" id="MF_01857"/>
    </source>
</evidence>
<dbReference type="InterPro" id="IPR015947">
    <property type="entry name" value="PUA-like_sf"/>
</dbReference>
<evidence type="ECO:0000256" key="7">
    <source>
        <dbReference type="ARBA" id="ARBA00022884"/>
    </source>
</evidence>
<dbReference type="CDD" id="cd11572">
    <property type="entry name" value="RlmI_M_like"/>
    <property type="match status" value="1"/>
</dbReference>
<comment type="function">
    <text evidence="9">Specifically methylates the cytosine at position 1962 (m5C1962) of 23S rRNA.</text>
</comment>
<evidence type="ECO:0000256" key="6">
    <source>
        <dbReference type="ARBA" id="ARBA00022691"/>
    </source>
</evidence>
<dbReference type="InterPro" id="IPR019614">
    <property type="entry name" value="SAM-dep_methyl-trfase"/>
</dbReference>
<keyword evidence="3 9" id="KW-0698">rRNA processing</keyword>
<evidence type="ECO:0000259" key="10">
    <source>
        <dbReference type="SMART" id="SM00359"/>
    </source>
</evidence>
<dbReference type="Gene3D" id="2.30.130.10">
    <property type="entry name" value="PUA domain"/>
    <property type="match status" value="1"/>
</dbReference>
<dbReference type="InterPro" id="IPR002478">
    <property type="entry name" value="PUA"/>
</dbReference>
<dbReference type="PANTHER" id="PTHR42873:SF1">
    <property type="entry name" value="S-ADENOSYLMETHIONINE-DEPENDENT METHYLTRANSFERASE DOMAIN-CONTAINING PROTEIN"/>
    <property type="match status" value="1"/>
</dbReference>
<keyword evidence="6 9" id="KW-0949">S-adenosyl-L-methionine</keyword>